<keyword evidence="2" id="KW-1185">Reference proteome</keyword>
<dbReference type="AlphaFoldDB" id="A0A7R6PJ34"/>
<accession>A0A7R6PJ34</accession>
<protein>
    <recommendedName>
        <fullName evidence="3">Glycosyltransferase</fullName>
    </recommendedName>
</protein>
<dbReference type="Gene3D" id="3.40.50.2000">
    <property type="entry name" value="Glycogen Phosphorylase B"/>
    <property type="match status" value="1"/>
</dbReference>
<dbReference type="RefSeq" id="WP_201348254.1">
    <property type="nucleotide sequence ID" value="NZ_AP014546.1"/>
</dbReference>
<dbReference type="Proteomes" id="UP000595332">
    <property type="component" value="Chromosome"/>
</dbReference>
<proteinExistence type="predicted"/>
<evidence type="ECO:0008006" key="3">
    <source>
        <dbReference type="Google" id="ProtNLM"/>
    </source>
</evidence>
<dbReference type="KEGG" id="njp:NEJAP_3194"/>
<dbReference type="EMBL" id="AP014546">
    <property type="protein sequence ID" value="BBB31132.1"/>
    <property type="molecule type" value="Genomic_DNA"/>
</dbReference>
<dbReference type="CDD" id="cd03801">
    <property type="entry name" value="GT4_PimA-like"/>
    <property type="match status" value="1"/>
</dbReference>
<sequence length="435" mass="49706">MKTLLIIGYVWPEPRSSAAGYHMLSFIELFLTHNWKITFASPAALSEHRADLVSLGVDEVAIELNSSCFDKWVGQLQPDIVLFDRFMMEEQFGWRVEQCCPNALRILDTEDLHSLREARHQWVKQQLRADNLDISQLSSPQELYQRMAKQDQCKREIAAVYRSDLTLMVSEFEINLLKQHFGIPNNLLTHCPFMLPTAQENTPLFSERQHFISIGNFRHAPNWDAVLWLKQQLWPLIKQHLPDAELHIYGAYPPPKATALHNEKEGFLVKGWVEDAHLVMRQAKVLLAPLRFGAGIKGKLVDAMRNGTPSVTTTIGTEGMIESEASWSGEQTNTPEKFAQAAINLYSNDEQWQVAQTRGYQILTDHFCQAKIQTNLLSCVEALLEAEQLTQHRLANFTGQMLLHHQHKSTKYMAQWIEAKNQLAPANEEPTEPTS</sequence>
<gene>
    <name evidence="1" type="ORF">NEJAP_3194</name>
</gene>
<evidence type="ECO:0000313" key="2">
    <source>
        <dbReference type="Proteomes" id="UP000595332"/>
    </source>
</evidence>
<dbReference type="SUPFAM" id="SSF53756">
    <property type="entry name" value="UDP-Glycosyltransferase/glycogen phosphorylase"/>
    <property type="match status" value="1"/>
</dbReference>
<name>A0A7R6PJ34_9GAMM</name>
<reference evidence="1 2" key="1">
    <citation type="journal article" date="2008" name="Int. J. Syst. Evol. Microbiol.">
        <title>Neptunomonas japonica sp. nov., an Osedax japonicus symbiont-like bacterium isolated from sediment adjacent to sperm whale carcasses off Kagoshima, Japan.</title>
        <authorList>
            <person name="Miyazaki M."/>
            <person name="Nogi Y."/>
            <person name="Fujiwara Y."/>
            <person name="Kawato M."/>
            <person name="Kubokawa K."/>
            <person name="Horikoshi K."/>
        </authorList>
    </citation>
    <scope>NUCLEOTIDE SEQUENCE [LARGE SCALE GENOMIC DNA]</scope>
    <source>
        <strain evidence="1 2">JAMM 1380</strain>
    </source>
</reference>
<dbReference type="Pfam" id="PF13692">
    <property type="entry name" value="Glyco_trans_1_4"/>
    <property type="match status" value="1"/>
</dbReference>
<organism evidence="1 2">
    <name type="scientific">Neptunomonas japonica JAMM 1380</name>
    <dbReference type="NCBI Taxonomy" id="1441457"/>
    <lineage>
        <taxon>Bacteria</taxon>
        <taxon>Pseudomonadati</taxon>
        <taxon>Pseudomonadota</taxon>
        <taxon>Gammaproteobacteria</taxon>
        <taxon>Oceanospirillales</taxon>
        <taxon>Oceanospirillaceae</taxon>
        <taxon>Neptunomonas</taxon>
    </lineage>
</organism>
<evidence type="ECO:0000313" key="1">
    <source>
        <dbReference type="EMBL" id="BBB31132.1"/>
    </source>
</evidence>